<evidence type="ECO:0000256" key="3">
    <source>
        <dbReference type="ARBA" id="ARBA00022617"/>
    </source>
</evidence>
<feature type="domain" description="Cytochrome c" evidence="10">
    <location>
        <begin position="136"/>
        <end position="228"/>
    </location>
</feature>
<evidence type="ECO:0000256" key="6">
    <source>
        <dbReference type="ARBA" id="ARBA00022982"/>
    </source>
</evidence>
<dbReference type="GO" id="GO:0009055">
    <property type="term" value="F:electron transfer activity"/>
    <property type="evidence" value="ECO:0007669"/>
    <property type="project" value="InterPro"/>
</dbReference>
<dbReference type="HOGENOM" id="CLU_028594_1_0_5"/>
<dbReference type="InterPro" id="IPR009056">
    <property type="entry name" value="Cyt_c-like_dom"/>
</dbReference>
<dbReference type="PANTHER" id="PTHR35008:SF8">
    <property type="entry name" value="ALCOHOL DEHYDROGENASE CYTOCHROME C SUBUNIT"/>
    <property type="match status" value="1"/>
</dbReference>
<dbReference type="EMBL" id="CP002018">
    <property type="protein sequence ID" value="AEM39920.1"/>
    <property type="molecule type" value="Genomic_DNA"/>
</dbReference>
<dbReference type="KEGG" id="kvl:KVU_0081"/>
<evidence type="ECO:0000256" key="9">
    <source>
        <dbReference type="SAM" id="SignalP"/>
    </source>
</evidence>
<keyword evidence="12" id="KW-1185">Reference proteome</keyword>
<evidence type="ECO:0000313" key="12">
    <source>
        <dbReference type="Proteomes" id="UP000000692"/>
    </source>
</evidence>
<dbReference type="Proteomes" id="UP000000692">
    <property type="component" value="Chromosome"/>
</dbReference>
<keyword evidence="11" id="KW-0560">Oxidoreductase</keyword>
<dbReference type="OrthoDB" id="9811281at2"/>
<dbReference type="GO" id="GO:0005506">
    <property type="term" value="F:iron ion binding"/>
    <property type="evidence" value="ECO:0007669"/>
    <property type="project" value="InterPro"/>
</dbReference>
<gene>
    <name evidence="11" type="primary">gadh2</name>
    <name evidence="11" type="ordered locus">KVU_0081</name>
</gene>
<dbReference type="InterPro" id="IPR008168">
    <property type="entry name" value="Cyt_C_IC"/>
</dbReference>
<proteinExistence type="predicted"/>
<evidence type="ECO:0000256" key="8">
    <source>
        <dbReference type="PROSITE-ProRule" id="PRU00433"/>
    </source>
</evidence>
<dbReference type="EC" id="1.1.99.3" evidence="11"/>
<feature type="chain" id="PRO_5003395860" evidence="9">
    <location>
        <begin position="22"/>
        <end position="257"/>
    </location>
</feature>
<evidence type="ECO:0000256" key="7">
    <source>
        <dbReference type="ARBA" id="ARBA00023004"/>
    </source>
</evidence>
<evidence type="ECO:0000256" key="5">
    <source>
        <dbReference type="ARBA" id="ARBA00022723"/>
    </source>
</evidence>
<organism evidence="11 12">
    <name type="scientific">Ketogulonicigenium vulgare (strain WSH-001)</name>
    <dbReference type="NCBI Taxonomy" id="759362"/>
    <lineage>
        <taxon>Bacteria</taxon>
        <taxon>Pseudomonadati</taxon>
        <taxon>Pseudomonadota</taxon>
        <taxon>Alphaproteobacteria</taxon>
        <taxon>Rhodobacterales</taxon>
        <taxon>Roseobacteraceae</taxon>
        <taxon>Ketogulonicigenium</taxon>
    </lineage>
</organism>
<dbReference type="SUPFAM" id="SSF46626">
    <property type="entry name" value="Cytochrome c"/>
    <property type="match status" value="2"/>
</dbReference>
<evidence type="ECO:0000256" key="1">
    <source>
        <dbReference type="ARBA" id="ARBA00001926"/>
    </source>
</evidence>
<accession>F9Y7V4</accession>
<dbReference type="PRINTS" id="PR00605">
    <property type="entry name" value="CYTCHROMECIC"/>
</dbReference>
<protein>
    <submittedName>
        <fullName evidence="11">Dehydrogenase cytochrome c subunit</fullName>
        <ecNumber evidence="11">1.1.99.3</ecNumber>
    </submittedName>
</protein>
<keyword evidence="5 8" id="KW-0479">Metal-binding</keyword>
<evidence type="ECO:0000256" key="2">
    <source>
        <dbReference type="ARBA" id="ARBA00022448"/>
    </source>
</evidence>
<comment type="cofactor">
    <cofactor evidence="1">
        <name>heme c</name>
        <dbReference type="ChEBI" id="CHEBI:61717"/>
    </cofactor>
</comment>
<feature type="domain" description="Cytochrome c" evidence="10">
    <location>
        <begin position="27"/>
        <end position="123"/>
    </location>
</feature>
<dbReference type="InterPro" id="IPR036909">
    <property type="entry name" value="Cyt_c-like_dom_sf"/>
</dbReference>
<keyword evidence="4" id="KW-0679">Respiratory chain</keyword>
<evidence type="ECO:0000313" key="11">
    <source>
        <dbReference type="EMBL" id="AEM39920.1"/>
    </source>
</evidence>
<dbReference type="PROSITE" id="PS51007">
    <property type="entry name" value="CYTC"/>
    <property type="match status" value="2"/>
</dbReference>
<dbReference type="AlphaFoldDB" id="F9Y7V4"/>
<dbReference type="GO" id="GO:0033717">
    <property type="term" value="F:gluconate 2-dehydrogenase (acceptor) activity"/>
    <property type="evidence" value="ECO:0007669"/>
    <property type="project" value="UniProtKB-EC"/>
</dbReference>
<dbReference type="Pfam" id="PF00034">
    <property type="entry name" value="Cytochrom_C"/>
    <property type="match status" value="2"/>
</dbReference>
<dbReference type="Gene3D" id="1.10.760.10">
    <property type="entry name" value="Cytochrome c-like domain"/>
    <property type="match status" value="2"/>
</dbReference>
<dbReference type="InterPro" id="IPR051459">
    <property type="entry name" value="Cytochrome_c-type_DH"/>
</dbReference>
<dbReference type="PANTHER" id="PTHR35008">
    <property type="entry name" value="BLL4482 PROTEIN-RELATED"/>
    <property type="match status" value="1"/>
</dbReference>
<dbReference type="RefSeq" id="WP_013383332.1">
    <property type="nucleotide sequence ID" value="NC_017384.1"/>
</dbReference>
<evidence type="ECO:0000256" key="4">
    <source>
        <dbReference type="ARBA" id="ARBA00022660"/>
    </source>
</evidence>
<reference evidence="11 12" key="1">
    <citation type="journal article" date="2011" name="J. Bacteriol.">
        <title>Complete genome sequence of the industrial strain Ketogulonicigenium vulgare WSH-001.</title>
        <authorList>
            <person name="Liu L."/>
            <person name="Li Y."/>
            <person name="Zhang J."/>
            <person name="Zhou Z."/>
            <person name="Liu J."/>
            <person name="Li X."/>
            <person name="Zhou J."/>
            <person name="Du G."/>
            <person name="Wang L."/>
            <person name="Chen J."/>
        </authorList>
    </citation>
    <scope>NUCLEOTIDE SEQUENCE [LARGE SCALE GENOMIC DNA]</scope>
    <source>
        <strain evidence="11 12">WSH-001</strain>
    </source>
</reference>
<feature type="signal peptide" evidence="9">
    <location>
        <begin position="1"/>
        <end position="21"/>
    </location>
</feature>
<keyword evidence="2" id="KW-0813">Transport</keyword>
<dbReference type="GO" id="GO:0020037">
    <property type="term" value="F:heme binding"/>
    <property type="evidence" value="ECO:0007669"/>
    <property type="project" value="InterPro"/>
</dbReference>
<keyword evidence="7 8" id="KW-0408">Iron</keyword>
<keyword evidence="3 8" id="KW-0349">Heme</keyword>
<name>F9Y7V4_KETVW</name>
<keyword evidence="9" id="KW-0732">Signal</keyword>
<evidence type="ECO:0000259" key="10">
    <source>
        <dbReference type="PROSITE" id="PS51007"/>
    </source>
</evidence>
<dbReference type="eggNOG" id="COG2010">
    <property type="taxonomic scope" value="Bacteria"/>
</dbReference>
<sequence length="257" mass="26656">MKIRYLLAGAYLGLGAVGAYAQDFDAAVVTRGSELAAENSCTGCHRADLTGTNMGWYFAPDISPNPNTLIGQLSIEEIVAYLQTGAAGGAVAAGPMVGVIENNTQHMSVEDLTAIATFLKASPASDYTPGEPPVMDEATQARAALSYEVNCAACHGLSGEGIPGMIPAFAGNPSMLTNDATNVIHALLMGARAPATESLATAAGMPSFAWKMSDAEIVEILDFVRNSWGNSAAAVSIDEVEVLREDLEAAQKIVSTQ</sequence>
<keyword evidence="6" id="KW-0249">Electron transport</keyword>